<dbReference type="GO" id="GO:0006351">
    <property type="term" value="P:DNA-templated transcription"/>
    <property type="evidence" value="ECO:0007669"/>
    <property type="project" value="InterPro"/>
</dbReference>
<evidence type="ECO:0000256" key="4">
    <source>
        <dbReference type="ARBA" id="ARBA00023242"/>
    </source>
</evidence>
<dbReference type="PANTHER" id="PTHR12949">
    <property type="entry name" value="RNA POLYMERASE III DNA DIRECTED -RELATED"/>
    <property type="match status" value="1"/>
</dbReference>
<evidence type="ECO:0000256" key="6">
    <source>
        <dbReference type="RuleBase" id="RU367076"/>
    </source>
</evidence>
<organism evidence="11 12">
    <name type="scientific">Acaromyces ingoldii</name>
    <dbReference type="NCBI Taxonomy" id="215250"/>
    <lineage>
        <taxon>Eukaryota</taxon>
        <taxon>Fungi</taxon>
        <taxon>Dikarya</taxon>
        <taxon>Basidiomycota</taxon>
        <taxon>Ustilaginomycotina</taxon>
        <taxon>Exobasidiomycetes</taxon>
        <taxon>Exobasidiales</taxon>
        <taxon>Cryptobasidiaceae</taxon>
        <taxon>Acaromyces</taxon>
    </lineage>
</organism>
<name>A0A316YW36_9BASI</name>
<evidence type="ECO:0000259" key="9">
    <source>
        <dbReference type="Pfam" id="PF08221"/>
    </source>
</evidence>
<keyword evidence="12" id="KW-1185">Reference proteome</keyword>
<dbReference type="Proteomes" id="UP000245768">
    <property type="component" value="Unassembled WGS sequence"/>
</dbReference>
<evidence type="ECO:0000259" key="10">
    <source>
        <dbReference type="Pfam" id="PF22536"/>
    </source>
</evidence>
<dbReference type="InterPro" id="IPR036388">
    <property type="entry name" value="WH-like_DNA-bd_sf"/>
</dbReference>
<evidence type="ECO:0000256" key="2">
    <source>
        <dbReference type="ARBA" id="ARBA00022478"/>
    </source>
</evidence>
<evidence type="ECO:0000256" key="5">
    <source>
        <dbReference type="ARBA" id="ARBA00025127"/>
    </source>
</evidence>
<keyword evidence="4 6" id="KW-0539">Nucleus</keyword>
<feature type="region of interest" description="Disordered" evidence="7">
    <location>
        <begin position="298"/>
        <end position="366"/>
    </location>
</feature>
<feature type="region of interest" description="Disordered" evidence="7">
    <location>
        <begin position="495"/>
        <end position="516"/>
    </location>
</feature>
<accession>A0A316YW36</accession>
<dbReference type="EMBL" id="KZ819634">
    <property type="protein sequence ID" value="PWN93342.1"/>
    <property type="molecule type" value="Genomic_DNA"/>
</dbReference>
<dbReference type="FunCoup" id="A0A316YW36">
    <property type="interactions" value="655"/>
</dbReference>
<feature type="compositionally biased region" description="Low complexity" evidence="7">
    <location>
        <begin position="87"/>
        <end position="104"/>
    </location>
</feature>
<dbReference type="GO" id="GO:0005666">
    <property type="term" value="C:RNA polymerase III complex"/>
    <property type="evidence" value="ECO:0007669"/>
    <property type="project" value="UniProtKB-UniRule"/>
</dbReference>
<dbReference type="Pfam" id="PF05645">
    <property type="entry name" value="RNA_pol_Rpc82"/>
    <property type="match status" value="1"/>
</dbReference>
<dbReference type="AlphaFoldDB" id="A0A316YW36"/>
<dbReference type="OrthoDB" id="272392at2759"/>
<evidence type="ECO:0000259" key="8">
    <source>
        <dbReference type="Pfam" id="PF05645"/>
    </source>
</evidence>
<evidence type="ECO:0000313" key="12">
    <source>
        <dbReference type="Proteomes" id="UP000245768"/>
    </source>
</evidence>
<sequence length="727" mass="81024">MASSSKAKGGSVSDPRGVHSRDKIKLCNDILLDNFGPVVARVGTTILQRGRLTFRDITRFLSMPTSHPASGLDPSQGETPSLSTDPGLGASTTAPSSSSSSSLPANPIKNQQLIRAALLTLIQHHVCWHVSSDADGSLIRPDSPEGVQGVEYFQIDVDEVLARTRFGAYAAIIDVEWGSDASDVVMCVYKNGKLQAKEVIRRLCGQEGDEQYDHSRAERYEEIMRDLLLHYYLQPSSPISHTSANDRRLAYEQEEMTRVRRMLKPKERIEMHARARERVREDEEGVWKYTNAELAEMSGNATERKGVLKRQKRKAVTANGNGKATKKRRKDEGSRKKTSSRSKKSSKLALSDSEDDEAGAHAAGDDSQELYIDPQVFLRVNLDRFDVHIRDQAIFKATEARYNTTTAEVLSSMIDMSARLDASHAPSIRTPESRIINVHSLREHISPHMPLKKVFERNSIKDLFGSDTSQSGLLAEVIALLSCSDNIASRGSRFVGPSSSSELGSGHTVGAGGSRTPSNSVVQFDNIAKVLRGQLLRDVVESQFGTAGARVMTLLQEKGKLEEKHISKLCLITMSETRDICARLFASSLLALQEVPRSADRAAARTVFLWYVDTEKCISWLSDHLYKTMSRHCQRRREEERREQDLVRKVRRTDLESMAQEDQAASGGEVAVSTKGDEATDRTLSLLGVIERRRYLKLRKRLEIITLGEFKTAMNLFILYWASQVDS</sequence>
<evidence type="ECO:0000313" key="11">
    <source>
        <dbReference type="EMBL" id="PWN93342.1"/>
    </source>
</evidence>
<feature type="domain" description="RNA polymerase III subunit RPC82-related helix-turn-helix" evidence="9">
    <location>
        <begin position="25"/>
        <end position="66"/>
    </location>
</feature>
<comment type="function">
    <text evidence="5 6">DNA-dependent RNA polymerase catalyzes the transcription of DNA into RNA using the four ribonucleoside triphosphates as substrates. Specific core component of RNA polymerase III which synthesizes small RNAs, such as 5S rRNA and tRNAs.</text>
</comment>
<feature type="domain" description="DNA-directed RNA polymerase III subunit RPC3 winged-helix" evidence="10">
    <location>
        <begin position="537"/>
        <end position="612"/>
    </location>
</feature>
<feature type="compositionally biased region" description="Basic residues" evidence="7">
    <location>
        <begin position="336"/>
        <end position="346"/>
    </location>
</feature>
<comment type="subunit">
    <text evidence="6">Component of the RNA polymerase III (Pol III) complex consisting of 17 subunits.</text>
</comment>
<dbReference type="InterPro" id="IPR008806">
    <property type="entry name" value="RNA_pol_III_Rpc82_C"/>
</dbReference>
<dbReference type="GO" id="GO:0003697">
    <property type="term" value="F:single-stranded DNA binding"/>
    <property type="evidence" value="ECO:0007669"/>
    <property type="project" value="UniProtKB-UniRule"/>
</dbReference>
<dbReference type="Pfam" id="PF22536">
    <property type="entry name" value="WHD_POLR3C"/>
    <property type="match status" value="1"/>
</dbReference>
<feature type="region of interest" description="Disordered" evidence="7">
    <location>
        <begin position="657"/>
        <end position="676"/>
    </location>
</feature>
<dbReference type="InterPro" id="IPR055207">
    <property type="entry name" value="POLR3C_WHD"/>
</dbReference>
<dbReference type="PANTHER" id="PTHR12949:SF0">
    <property type="entry name" value="DNA-DIRECTED RNA POLYMERASE III SUBUNIT RPC3"/>
    <property type="match status" value="1"/>
</dbReference>
<dbReference type="Pfam" id="PF08221">
    <property type="entry name" value="HTH_9"/>
    <property type="match status" value="1"/>
</dbReference>
<protein>
    <recommendedName>
        <fullName evidence="6">DNA-directed RNA polymerase III subunit RPC3</fullName>
        <shortName evidence="6">RNA polymerase III subunit C3</shortName>
    </recommendedName>
</protein>
<comment type="subcellular location">
    <subcellularLocation>
        <location evidence="1 6">Nucleus</location>
    </subcellularLocation>
</comment>
<gene>
    <name evidence="11" type="ORF">FA10DRAFT_264003</name>
</gene>
<feature type="region of interest" description="Disordered" evidence="7">
    <location>
        <begin position="65"/>
        <end position="105"/>
    </location>
</feature>
<reference evidence="11 12" key="1">
    <citation type="journal article" date="2018" name="Mol. Biol. Evol.">
        <title>Broad Genomic Sampling Reveals a Smut Pathogenic Ancestry of the Fungal Clade Ustilaginomycotina.</title>
        <authorList>
            <person name="Kijpornyongpan T."/>
            <person name="Mondo S.J."/>
            <person name="Barry K."/>
            <person name="Sandor L."/>
            <person name="Lee J."/>
            <person name="Lipzen A."/>
            <person name="Pangilinan J."/>
            <person name="LaButti K."/>
            <person name="Hainaut M."/>
            <person name="Henrissat B."/>
            <person name="Grigoriev I.V."/>
            <person name="Spatafora J.W."/>
            <person name="Aime M.C."/>
        </authorList>
    </citation>
    <scope>NUCLEOTIDE SEQUENCE [LARGE SCALE GENOMIC DNA]</scope>
    <source>
        <strain evidence="11 12">MCA 4198</strain>
    </source>
</reference>
<dbReference type="InterPro" id="IPR039748">
    <property type="entry name" value="RPC3"/>
</dbReference>
<evidence type="ECO:0000256" key="1">
    <source>
        <dbReference type="ARBA" id="ARBA00004123"/>
    </source>
</evidence>
<comment type="similarity">
    <text evidence="6">Belongs to the RNA polymerase beta chain family.</text>
</comment>
<dbReference type="STRING" id="215250.A0A316YW36"/>
<keyword evidence="2 6" id="KW-0240">DNA-directed RNA polymerase</keyword>
<dbReference type="InterPro" id="IPR013197">
    <property type="entry name" value="RNA_pol_III_RPC82-rel_HTH"/>
</dbReference>
<dbReference type="GeneID" id="37042383"/>
<evidence type="ECO:0000256" key="3">
    <source>
        <dbReference type="ARBA" id="ARBA00023163"/>
    </source>
</evidence>
<dbReference type="InParanoid" id="A0A316YW36"/>
<feature type="domain" description="RNA polymerase III Rpc82 C -terminal" evidence="8">
    <location>
        <begin position="230"/>
        <end position="448"/>
    </location>
</feature>
<evidence type="ECO:0000256" key="7">
    <source>
        <dbReference type="SAM" id="MobiDB-lite"/>
    </source>
</evidence>
<keyword evidence="3 6" id="KW-0804">Transcription</keyword>
<dbReference type="Gene3D" id="1.10.10.10">
    <property type="entry name" value="Winged helix-like DNA-binding domain superfamily/Winged helix DNA-binding domain"/>
    <property type="match status" value="3"/>
</dbReference>
<dbReference type="RefSeq" id="XP_025380540.1">
    <property type="nucleotide sequence ID" value="XM_025520467.1"/>
</dbReference>
<proteinExistence type="inferred from homology"/>